<evidence type="ECO:0000256" key="3">
    <source>
        <dbReference type="ARBA" id="ARBA00022723"/>
    </source>
</evidence>
<organism evidence="8 9">
    <name type="scientific">Mycobacterium palustre</name>
    <dbReference type="NCBI Taxonomy" id="153971"/>
    <lineage>
        <taxon>Bacteria</taxon>
        <taxon>Bacillati</taxon>
        <taxon>Actinomycetota</taxon>
        <taxon>Actinomycetes</taxon>
        <taxon>Mycobacteriales</taxon>
        <taxon>Mycobacteriaceae</taxon>
        <taxon>Mycobacterium</taxon>
        <taxon>Mycobacterium simiae complex</taxon>
    </lineage>
</organism>
<evidence type="ECO:0000313" key="8">
    <source>
        <dbReference type="EMBL" id="ORW20411.1"/>
    </source>
</evidence>
<keyword evidence="3 7" id="KW-0479">Metal-binding</keyword>
<dbReference type="GO" id="GO:0005506">
    <property type="term" value="F:iron ion binding"/>
    <property type="evidence" value="ECO:0007669"/>
    <property type="project" value="InterPro"/>
</dbReference>
<dbReference type="PRINTS" id="PR00359">
    <property type="entry name" value="BP450"/>
</dbReference>
<dbReference type="RefSeq" id="WP_014711182.1">
    <property type="nucleotide sequence ID" value="NZ_LQPJ01000124.1"/>
</dbReference>
<protein>
    <submittedName>
        <fullName evidence="8">Cytochrome</fullName>
    </submittedName>
</protein>
<sequence length="399" mass="43851">MSASHEDLIEKLRNFSSDETTPELAYELFAEAREACPVGRSDKQGGFRLLLNYDDVKAVQGDWKTYASSPSVTRPFAERPAFPPLEQDPPEHTSWRELFSRILNNETAAQIEPLVRADVITLIDRLRESGSFDLVADFAEELPLLALCHFLGFDAEKRDAVRAKALEMVGSLGDQELAGATFMALAQLGVEEVLARRDQPRDDFLTELSTAEIDGELLSVEQIAMTMSSFLVAGHGTTVAALSSLLCDVLSAPEVKSRLSADHDLIPIAIEETLRLHPPFFGLFRRAVKPATIGDADIAENESVLLCWAAANRDPKVYDDPDAFSLDRKQSRRNRHLTFGFGIHACPGAPIARMQMKVALEELLTRAPDIALVDPAAAVYEFRGTETAAIPSLPAVFKS</sequence>
<dbReference type="PROSITE" id="PS00086">
    <property type="entry name" value="CYTOCHROME_P450"/>
    <property type="match status" value="1"/>
</dbReference>
<gene>
    <name evidence="8" type="ORF">AWC19_15045</name>
</gene>
<dbReference type="InterPro" id="IPR001128">
    <property type="entry name" value="Cyt_P450"/>
</dbReference>
<dbReference type="AlphaFoldDB" id="A0A1X1ZB45"/>
<accession>A0A1X1ZB45</accession>
<dbReference type="SUPFAM" id="SSF48264">
    <property type="entry name" value="Cytochrome P450"/>
    <property type="match status" value="1"/>
</dbReference>
<dbReference type="PANTHER" id="PTHR46696:SF6">
    <property type="entry name" value="P450, PUTATIVE (EUROFUNG)-RELATED"/>
    <property type="match status" value="1"/>
</dbReference>
<dbReference type="GO" id="GO:0020037">
    <property type="term" value="F:heme binding"/>
    <property type="evidence" value="ECO:0007669"/>
    <property type="project" value="InterPro"/>
</dbReference>
<evidence type="ECO:0000256" key="5">
    <source>
        <dbReference type="ARBA" id="ARBA00023004"/>
    </source>
</evidence>
<dbReference type="InterPro" id="IPR002397">
    <property type="entry name" value="Cyt_P450_B"/>
</dbReference>
<evidence type="ECO:0000256" key="6">
    <source>
        <dbReference type="ARBA" id="ARBA00023033"/>
    </source>
</evidence>
<keyword evidence="6 7" id="KW-0503">Monooxygenase</keyword>
<dbReference type="PRINTS" id="PR00385">
    <property type="entry name" value="P450"/>
</dbReference>
<comment type="caution">
    <text evidence="8">The sequence shown here is derived from an EMBL/GenBank/DDBJ whole genome shotgun (WGS) entry which is preliminary data.</text>
</comment>
<dbReference type="GO" id="GO:0016705">
    <property type="term" value="F:oxidoreductase activity, acting on paired donors, with incorporation or reduction of molecular oxygen"/>
    <property type="evidence" value="ECO:0007669"/>
    <property type="project" value="InterPro"/>
</dbReference>
<evidence type="ECO:0000313" key="9">
    <source>
        <dbReference type="Proteomes" id="UP000193529"/>
    </source>
</evidence>
<dbReference type="PANTHER" id="PTHR46696">
    <property type="entry name" value="P450, PUTATIVE (EUROFUNG)-RELATED"/>
    <property type="match status" value="1"/>
</dbReference>
<dbReference type="EMBL" id="LQPJ01000124">
    <property type="protein sequence ID" value="ORW20411.1"/>
    <property type="molecule type" value="Genomic_DNA"/>
</dbReference>
<dbReference type="STRING" id="153971.AWC19_15045"/>
<dbReference type="GO" id="GO:0004497">
    <property type="term" value="F:monooxygenase activity"/>
    <property type="evidence" value="ECO:0007669"/>
    <property type="project" value="UniProtKB-KW"/>
</dbReference>
<keyword evidence="5 7" id="KW-0408">Iron</keyword>
<dbReference type="InterPro" id="IPR017972">
    <property type="entry name" value="Cyt_P450_CS"/>
</dbReference>
<keyword evidence="4 7" id="KW-0560">Oxidoreductase</keyword>
<dbReference type="InterPro" id="IPR036396">
    <property type="entry name" value="Cyt_P450_sf"/>
</dbReference>
<evidence type="ECO:0000256" key="2">
    <source>
        <dbReference type="ARBA" id="ARBA00022617"/>
    </source>
</evidence>
<keyword evidence="2 7" id="KW-0349">Heme</keyword>
<dbReference type="Gene3D" id="1.10.630.10">
    <property type="entry name" value="Cytochrome P450"/>
    <property type="match status" value="1"/>
</dbReference>
<proteinExistence type="inferred from homology"/>
<evidence type="ECO:0000256" key="7">
    <source>
        <dbReference type="RuleBase" id="RU000461"/>
    </source>
</evidence>
<dbReference type="OrthoDB" id="3599725at2"/>
<keyword evidence="9" id="KW-1185">Reference proteome</keyword>
<evidence type="ECO:0000256" key="4">
    <source>
        <dbReference type="ARBA" id="ARBA00023002"/>
    </source>
</evidence>
<comment type="similarity">
    <text evidence="1 7">Belongs to the cytochrome P450 family.</text>
</comment>
<name>A0A1X1ZB45_9MYCO</name>
<evidence type="ECO:0000256" key="1">
    <source>
        <dbReference type="ARBA" id="ARBA00010617"/>
    </source>
</evidence>
<dbReference type="Proteomes" id="UP000193529">
    <property type="component" value="Unassembled WGS sequence"/>
</dbReference>
<reference evidence="8 9" key="1">
    <citation type="submission" date="2016-01" db="EMBL/GenBank/DDBJ databases">
        <title>The new phylogeny of the genus Mycobacterium.</title>
        <authorList>
            <person name="Tarcisio F."/>
            <person name="Conor M."/>
            <person name="Antonella G."/>
            <person name="Elisabetta G."/>
            <person name="Giulia F.S."/>
            <person name="Sara T."/>
            <person name="Anna F."/>
            <person name="Clotilde B."/>
            <person name="Roberto B."/>
            <person name="Veronica D.S."/>
            <person name="Fabio R."/>
            <person name="Monica P."/>
            <person name="Olivier J."/>
            <person name="Enrico T."/>
            <person name="Nicola S."/>
        </authorList>
    </citation>
    <scope>NUCLEOTIDE SEQUENCE [LARGE SCALE GENOMIC DNA]</scope>
    <source>
        <strain evidence="8 9">DSM 44572</strain>
    </source>
</reference>
<dbReference type="Pfam" id="PF00067">
    <property type="entry name" value="p450"/>
    <property type="match status" value="1"/>
</dbReference>